<dbReference type="Gramene" id="AET7Gv20617900.1">
    <property type="protein sequence ID" value="AET7Gv20617900.1"/>
    <property type="gene ID" value="AET7Gv20617900"/>
</dbReference>
<evidence type="ECO:0000313" key="3">
    <source>
        <dbReference type="Proteomes" id="UP000015105"/>
    </source>
</evidence>
<reference evidence="2" key="3">
    <citation type="journal article" date="2017" name="Nature">
        <title>Genome sequence of the progenitor of the wheat D genome Aegilops tauschii.</title>
        <authorList>
            <person name="Luo M.C."/>
            <person name="Gu Y.Q."/>
            <person name="Puiu D."/>
            <person name="Wang H."/>
            <person name="Twardziok S.O."/>
            <person name="Deal K.R."/>
            <person name="Huo N."/>
            <person name="Zhu T."/>
            <person name="Wang L."/>
            <person name="Wang Y."/>
            <person name="McGuire P.E."/>
            <person name="Liu S."/>
            <person name="Long H."/>
            <person name="Ramasamy R.K."/>
            <person name="Rodriguez J.C."/>
            <person name="Van S.L."/>
            <person name="Yuan L."/>
            <person name="Wang Z."/>
            <person name="Xia Z."/>
            <person name="Xiao L."/>
            <person name="Anderson O.D."/>
            <person name="Ouyang S."/>
            <person name="Liang Y."/>
            <person name="Zimin A.V."/>
            <person name="Pertea G."/>
            <person name="Qi P."/>
            <person name="Bennetzen J.L."/>
            <person name="Dai X."/>
            <person name="Dawson M.W."/>
            <person name="Muller H.G."/>
            <person name="Kugler K."/>
            <person name="Rivarola-Duarte L."/>
            <person name="Spannagl M."/>
            <person name="Mayer K.F.X."/>
            <person name="Lu F.H."/>
            <person name="Bevan M.W."/>
            <person name="Leroy P."/>
            <person name="Li P."/>
            <person name="You F.M."/>
            <person name="Sun Q."/>
            <person name="Liu Z."/>
            <person name="Lyons E."/>
            <person name="Wicker T."/>
            <person name="Salzberg S.L."/>
            <person name="Devos K.M."/>
            <person name="Dvorak J."/>
        </authorList>
    </citation>
    <scope>NUCLEOTIDE SEQUENCE [LARGE SCALE GENOMIC DNA]</scope>
    <source>
        <strain evidence="2">cv. AL8/78</strain>
    </source>
</reference>
<protein>
    <recommendedName>
        <fullName evidence="1">Reverse transcriptase zinc-binding domain-containing protein</fullName>
    </recommendedName>
</protein>
<dbReference type="Pfam" id="PF13966">
    <property type="entry name" value="zf-RVT"/>
    <property type="match status" value="1"/>
</dbReference>
<dbReference type="EnsemblPlants" id="AET7Gv20617900.2">
    <property type="protein sequence ID" value="AET7Gv20617900.2"/>
    <property type="gene ID" value="AET7Gv20617900"/>
</dbReference>
<organism evidence="2 3">
    <name type="scientific">Aegilops tauschii subsp. strangulata</name>
    <name type="common">Goatgrass</name>
    <dbReference type="NCBI Taxonomy" id="200361"/>
    <lineage>
        <taxon>Eukaryota</taxon>
        <taxon>Viridiplantae</taxon>
        <taxon>Streptophyta</taxon>
        <taxon>Embryophyta</taxon>
        <taxon>Tracheophyta</taxon>
        <taxon>Spermatophyta</taxon>
        <taxon>Magnoliopsida</taxon>
        <taxon>Liliopsida</taxon>
        <taxon>Poales</taxon>
        <taxon>Poaceae</taxon>
        <taxon>BOP clade</taxon>
        <taxon>Pooideae</taxon>
        <taxon>Triticodae</taxon>
        <taxon>Triticeae</taxon>
        <taxon>Triticinae</taxon>
        <taxon>Aegilops</taxon>
    </lineage>
</organism>
<dbReference type="EnsemblPlants" id="AET7Gv20617900.1">
    <property type="protein sequence ID" value="AET7Gv20617900.1"/>
    <property type="gene ID" value="AET7Gv20617900"/>
</dbReference>
<dbReference type="PANTHER" id="PTHR33116:SF78">
    <property type="entry name" value="OS12G0587133 PROTEIN"/>
    <property type="match status" value="1"/>
</dbReference>
<evidence type="ECO:0000259" key="1">
    <source>
        <dbReference type="Pfam" id="PF13966"/>
    </source>
</evidence>
<dbReference type="Gramene" id="AET7Gv20617900.3">
    <property type="protein sequence ID" value="AET7Gv20617900.3"/>
    <property type="gene ID" value="AET7Gv20617900"/>
</dbReference>
<reference evidence="3" key="1">
    <citation type="journal article" date="2014" name="Science">
        <title>Ancient hybridizations among the ancestral genomes of bread wheat.</title>
        <authorList>
            <consortium name="International Wheat Genome Sequencing Consortium,"/>
            <person name="Marcussen T."/>
            <person name="Sandve S.R."/>
            <person name="Heier L."/>
            <person name="Spannagl M."/>
            <person name="Pfeifer M."/>
            <person name="Jakobsen K.S."/>
            <person name="Wulff B.B."/>
            <person name="Steuernagel B."/>
            <person name="Mayer K.F."/>
            <person name="Olsen O.A."/>
        </authorList>
    </citation>
    <scope>NUCLEOTIDE SEQUENCE [LARGE SCALE GENOMIC DNA]</scope>
    <source>
        <strain evidence="3">cv. AL8/78</strain>
    </source>
</reference>
<dbReference type="STRING" id="200361.A0A453RL56"/>
<dbReference type="Gramene" id="AET7Gv20617900.2">
    <property type="protein sequence ID" value="AET7Gv20617900.2"/>
    <property type="gene ID" value="AET7Gv20617900"/>
</dbReference>
<dbReference type="AlphaFoldDB" id="A0A453RL56"/>
<dbReference type="EnsemblPlants" id="AET7Gv20617900.3">
    <property type="protein sequence ID" value="AET7Gv20617900.3"/>
    <property type="gene ID" value="AET7Gv20617900"/>
</dbReference>
<keyword evidence="3" id="KW-1185">Reference proteome</keyword>
<reference evidence="2" key="4">
    <citation type="submission" date="2019-03" db="UniProtKB">
        <authorList>
            <consortium name="EnsemblPlants"/>
        </authorList>
    </citation>
    <scope>IDENTIFICATION</scope>
</reference>
<sequence>MAHIQVVNLCHAITTVDRNEEQTGMFYWPADDKGIYTAKSTYSRLCMGLTRSPTAGGIWRSWAPLRCKIFAWLTVQYRLWTSDRRARHGLQDAPSPCFTCLQEEDNVDHILTQCPYAREVWHQCFEVLQINIQPPIQTDTFTDWWLDKRRNFTGKTKRGFDSFVIATAWSLWKQRNARVFHQCTSIGLHRSR</sequence>
<reference evidence="2" key="5">
    <citation type="journal article" date="2021" name="G3 (Bethesda)">
        <title>Aegilops tauschii genome assembly Aet v5.0 features greater sequence contiguity and improved annotation.</title>
        <authorList>
            <person name="Wang L."/>
            <person name="Zhu T."/>
            <person name="Rodriguez J.C."/>
            <person name="Deal K.R."/>
            <person name="Dubcovsky J."/>
            <person name="McGuire P.E."/>
            <person name="Lux T."/>
            <person name="Spannagl M."/>
            <person name="Mayer K.F.X."/>
            <person name="Baldrich P."/>
            <person name="Meyers B.C."/>
            <person name="Huo N."/>
            <person name="Gu Y.Q."/>
            <person name="Zhou H."/>
            <person name="Devos K.M."/>
            <person name="Bennetzen J.L."/>
            <person name="Unver T."/>
            <person name="Budak H."/>
            <person name="Gulick P.J."/>
            <person name="Galiba G."/>
            <person name="Kalapos B."/>
            <person name="Nelson D.R."/>
            <person name="Li P."/>
            <person name="You F.M."/>
            <person name="Luo M.C."/>
            <person name="Dvorak J."/>
        </authorList>
    </citation>
    <scope>NUCLEOTIDE SEQUENCE [LARGE SCALE GENOMIC DNA]</scope>
    <source>
        <strain evidence="2">cv. AL8/78</strain>
    </source>
</reference>
<name>A0A453RL56_AEGTS</name>
<accession>A0A453RL56</accession>
<dbReference type="InterPro" id="IPR026960">
    <property type="entry name" value="RVT-Znf"/>
</dbReference>
<dbReference type="Proteomes" id="UP000015105">
    <property type="component" value="Chromosome 7D"/>
</dbReference>
<reference evidence="3" key="2">
    <citation type="journal article" date="2017" name="Nat. Plants">
        <title>The Aegilops tauschii genome reveals multiple impacts of transposons.</title>
        <authorList>
            <person name="Zhao G."/>
            <person name="Zou C."/>
            <person name="Li K."/>
            <person name="Wang K."/>
            <person name="Li T."/>
            <person name="Gao L."/>
            <person name="Zhang X."/>
            <person name="Wang H."/>
            <person name="Yang Z."/>
            <person name="Liu X."/>
            <person name="Jiang W."/>
            <person name="Mao L."/>
            <person name="Kong X."/>
            <person name="Jiao Y."/>
            <person name="Jia J."/>
        </authorList>
    </citation>
    <scope>NUCLEOTIDE SEQUENCE [LARGE SCALE GENOMIC DNA]</scope>
    <source>
        <strain evidence="3">cv. AL8/78</strain>
    </source>
</reference>
<evidence type="ECO:0000313" key="2">
    <source>
        <dbReference type="EnsemblPlants" id="AET7Gv20617900.2"/>
    </source>
</evidence>
<dbReference type="PANTHER" id="PTHR33116">
    <property type="entry name" value="REVERSE TRANSCRIPTASE ZINC-BINDING DOMAIN-CONTAINING PROTEIN-RELATED-RELATED"/>
    <property type="match status" value="1"/>
</dbReference>
<feature type="domain" description="Reverse transcriptase zinc-binding" evidence="1">
    <location>
        <begin position="36"/>
        <end position="121"/>
    </location>
</feature>
<proteinExistence type="predicted"/>